<dbReference type="eggNOG" id="COG0300">
    <property type="taxonomic scope" value="Bacteria"/>
</dbReference>
<evidence type="ECO:0000313" key="3">
    <source>
        <dbReference type="EMBL" id="AAZ65427.1"/>
    </source>
</evidence>
<dbReference type="AlphaFoldDB" id="Q46N48"/>
<dbReference type="InterPro" id="IPR002347">
    <property type="entry name" value="SDR_fam"/>
</dbReference>
<comment type="similarity">
    <text evidence="1">Belongs to the short-chain dehydrogenases/reductases (SDR) family.</text>
</comment>
<dbReference type="GO" id="GO:0016491">
    <property type="term" value="F:oxidoreductase activity"/>
    <property type="evidence" value="ECO:0007669"/>
    <property type="project" value="UniProtKB-KW"/>
</dbReference>
<dbReference type="KEGG" id="reu:Reut_C6102"/>
<gene>
    <name evidence="3" type="ordered locus">Reut_C6102</name>
</gene>
<dbReference type="OrthoDB" id="9797538at2"/>
<dbReference type="PANTHER" id="PTHR44196:SF1">
    <property type="entry name" value="DEHYDROGENASE_REDUCTASE SDR FAMILY MEMBER 7B"/>
    <property type="match status" value="1"/>
</dbReference>
<dbReference type="Pfam" id="PF00106">
    <property type="entry name" value="adh_short"/>
    <property type="match status" value="1"/>
</dbReference>
<accession>Q46N48</accession>
<evidence type="ECO:0000256" key="2">
    <source>
        <dbReference type="ARBA" id="ARBA00023002"/>
    </source>
</evidence>
<dbReference type="SUPFAM" id="SSF51735">
    <property type="entry name" value="NAD(P)-binding Rossmann-fold domains"/>
    <property type="match status" value="1"/>
</dbReference>
<dbReference type="HOGENOM" id="CLU_010194_2_1_4"/>
<geneLocation type="plasmid" evidence="3">
    <name>megaplasmid</name>
</geneLocation>
<reference evidence="3" key="1">
    <citation type="submission" date="2005-08" db="EMBL/GenBank/DDBJ databases">
        <title>Complete sequence of a megaplasmid of Ralstonia eutropha JMP134.</title>
        <authorList>
            <person name="Copeland A."/>
            <person name="Lucas S."/>
            <person name="Lapidus A."/>
            <person name="Barry K."/>
            <person name="Detter J.C."/>
            <person name="Glavina T."/>
            <person name="Hammon N."/>
            <person name="Israni S."/>
            <person name="Pitluck S."/>
            <person name="Goltsman E."/>
            <person name="Martinez M."/>
            <person name="Vergez L."/>
            <person name="Larimer F."/>
            <person name="Land M."/>
            <person name="Lykidis A."/>
            <person name="Richardson P."/>
        </authorList>
    </citation>
    <scope>NUCLEOTIDE SEQUENCE [LARGE SCALE GENOMIC DNA]</scope>
    <source>
        <strain evidence="3">JMP134</strain>
        <plasmid evidence="3">megaplasmid</plasmid>
    </source>
</reference>
<dbReference type="EMBL" id="CP000092">
    <property type="protein sequence ID" value="AAZ65427.1"/>
    <property type="molecule type" value="Genomic_DNA"/>
</dbReference>
<protein>
    <submittedName>
        <fullName evidence="3">Short-chain dehydrogenase/reductase SDR</fullName>
    </submittedName>
</protein>
<dbReference type="InterPro" id="IPR036291">
    <property type="entry name" value="NAD(P)-bd_dom_sf"/>
</dbReference>
<proteinExistence type="inferred from homology"/>
<organism evidence="3">
    <name type="scientific">Cupriavidus pinatubonensis (strain JMP 134 / LMG 1197)</name>
    <name type="common">Cupriavidus necator (strain JMP 134)</name>
    <dbReference type="NCBI Taxonomy" id="264198"/>
    <lineage>
        <taxon>Bacteria</taxon>
        <taxon>Pseudomonadati</taxon>
        <taxon>Pseudomonadota</taxon>
        <taxon>Betaproteobacteria</taxon>
        <taxon>Burkholderiales</taxon>
        <taxon>Burkholderiaceae</taxon>
        <taxon>Cupriavidus</taxon>
    </lineage>
</organism>
<dbReference type="Gene3D" id="3.40.50.720">
    <property type="entry name" value="NAD(P)-binding Rossmann-like Domain"/>
    <property type="match status" value="1"/>
</dbReference>
<keyword evidence="3" id="KW-0614">Plasmid</keyword>
<evidence type="ECO:0000256" key="1">
    <source>
        <dbReference type="ARBA" id="ARBA00006484"/>
    </source>
</evidence>
<sequence>MAFGLHLNPRLRDWHGKRVWLVGASSGIGAALAKALLAKGAWVAVSGRRTDALLAVIESHPKGVVLTMDVRRPDDWKATHDALCEAWEGVDLVVFCAADYRPLRPWQLDAREAHDTLETNVCGVYYGLSAVLPRMLSRRSGGLAIVASVAGYVGLPSATLYGPSKAALINLAELLYAELHAHGLGVYLINPGFVKSRLTARNDFRMPALMTPEGAAEAIVAGLERGRFEIAFPQRFTRLVRLISLLPYRVSLGLLQRLTRHHES</sequence>
<dbReference type="PRINTS" id="PR00081">
    <property type="entry name" value="GDHRDH"/>
</dbReference>
<name>Q46N48_CUPPJ</name>
<dbReference type="PANTHER" id="PTHR44196">
    <property type="entry name" value="DEHYDROGENASE/REDUCTASE SDR FAMILY MEMBER 7B"/>
    <property type="match status" value="1"/>
</dbReference>
<dbReference type="GO" id="GO:0016020">
    <property type="term" value="C:membrane"/>
    <property type="evidence" value="ECO:0007669"/>
    <property type="project" value="TreeGrafter"/>
</dbReference>
<keyword evidence="2" id="KW-0560">Oxidoreductase</keyword>